<dbReference type="HAMAP" id="MF_00693">
    <property type="entry name" value="Transcrip_reg_TACO1"/>
    <property type="match status" value="1"/>
</dbReference>
<evidence type="ECO:0000256" key="1">
    <source>
        <dbReference type="ARBA" id="ARBA00008724"/>
    </source>
</evidence>
<feature type="domain" description="TACO1/YebC-like second and third" evidence="7">
    <location>
        <begin position="83"/>
        <end position="240"/>
    </location>
</feature>
<dbReference type="InterPro" id="IPR002876">
    <property type="entry name" value="Transcrip_reg_TACO1-like"/>
</dbReference>
<dbReference type="Pfam" id="PF01709">
    <property type="entry name" value="Transcrip_reg"/>
    <property type="match status" value="1"/>
</dbReference>
<dbReference type="InterPro" id="IPR049083">
    <property type="entry name" value="TACO1_YebC_N"/>
</dbReference>
<dbReference type="InterPro" id="IPR017856">
    <property type="entry name" value="Integrase-like_N"/>
</dbReference>
<dbReference type="SUPFAM" id="SSF75625">
    <property type="entry name" value="YebC-like"/>
    <property type="match status" value="1"/>
</dbReference>
<keyword evidence="5 6" id="KW-0804">Transcription</keyword>
<dbReference type="Gene3D" id="3.30.70.980">
    <property type="match status" value="2"/>
</dbReference>
<dbReference type="NCBIfam" id="NF009044">
    <property type="entry name" value="PRK12378.1"/>
    <property type="match status" value="1"/>
</dbReference>
<dbReference type="Proteomes" id="UP000294192">
    <property type="component" value="Unassembled WGS sequence"/>
</dbReference>
<dbReference type="GO" id="GO:0003677">
    <property type="term" value="F:DNA binding"/>
    <property type="evidence" value="ECO:0007669"/>
    <property type="project" value="UniProtKB-UniRule"/>
</dbReference>
<dbReference type="Pfam" id="PF20772">
    <property type="entry name" value="TACO1_YebC_N"/>
    <property type="match status" value="1"/>
</dbReference>
<dbReference type="FunFam" id="1.10.10.200:FF:000002">
    <property type="entry name" value="Probable transcriptional regulatory protein CLM62_37755"/>
    <property type="match status" value="1"/>
</dbReference>
<dbReference type="NCBIfam" id="TIGR01033">
    <property type="entry name" value="YebC/PmpR family DNA-binding transcriptional regulator"/>
    <property type="match status" value="1"/>
</dbReference>
<evidence type="ECO:0000313" key="9">
    <source>
        <dbReference type="EMBL" id="TCG10584.1"/>
    </source>
</evidence>
<dbReference type="RefSeq" id="WP_131599559.1">
    <property type="nucleotide sequence ID" value="NZ_PSZO01000031.1"/>
</dbReference>
<evidence type="ECO:0000256" key="2">
    <source>
        <dbReference type="ARBA" id="ARBA00022490"/>
    </source>
</evidence>
<evidence type="ECO:0000313" key="10">
    <source>
        <dbReference type="Proteomes" id="UP000294192"/>
    </source>
</evidence>
<evidence type="ECO:0000256" key="5">
    <source>
        <dbReference type="ARBA" id="ARBA00023163"/>
    </source>
</evidence>
<accession>A0A4R0XJH8</accession>
<dbReference type="InterPro" id="IPR026564">
    <property type="entry name" value="Transcrip_reg_TACO1-like_dom3"/>
</dbReference>
<evidence type="ECO:0000259" key="7">
    <source>
        <dbReference type="Pfam" id="PF01709"/>
    </source>
</evidence>
<dbReference type="PANTHER" id="PTHR12532:SF6">
    <property type="entry name" value="TRANSCRIPTIONAL REGULATORY PROTEIN YEBC-RELATED"/>
    <property type="match status" value="1"/>
</dbReference>
<protein>
    <recommendedName>
        <fullName evidence="6">Probable transcriptional regulatory protein C4B24_04435</fullName>
    </recommendedName>
</protein>
<sequence length="246" mass="26668">MAGHSKWANIKHRKAAQDSARSKIFAKFSKEIMVAAAAGGGDLATNAPLKLAVTKAKAKSMPAKNIQKAIDKATGVGAAGAVYKETIYEGYLPGGISIMVMCLSDNHNRVSASVKSHFNKTGGSLGKNGSVSYIFDRKGILEFPLTIGDEDTIMMTSLEVGASDFEKGEETYIVTTEATEFSKVKENLENQLDGLTFSTAEVTYEPNMTVKVDPDKAQKILDAIDRFEDDDDIQEVFHNLDPESFE</sequence>
<comment type="caution">
    <text evidence="9">The sequence shown here is derived from an EMBL/GenBank/DDBJ whole genome shotgun (WGS) entry which is preliminary data.</text>
</comment>
<evidence type="ECO:0000256" key="6">
    <source>
        <dbReference type="HAMAP-Rule" id="MF_00693"/>
    </source>
</evidence>
<feature type="domain" description="TACO1/YebC-like N-terminal" evidence="8">
    <location>
        <begin position="5"/>
        <end position="75"/>
    </location>
</feature>
<dbReference type="AlphaFoldDB" id="A0A4R0XJH8"/>
<name>A0A4R0XJH8_9MOLU</name>
<dbReference type="NCBIfam" id="NF001030">
    <property type="entry name" value="PRK00110.1"/>
    <property type="match status" value="1"/>
</dbReference>
<dbReference type="Gene3D" id="1.10.10.200">
    <property type="match status" value="1"/>
</dbReference>
<dbReference type="GO" id="GO:0006355">
    <property type="term" value="P:regulation of DNA-templated transcription"/>
    <property type="evidence" value="ECO:0007669"/>
    <property type="project" value="UniProtKB-UniRule"/>
</dbReference>
<keyword evidence="4 6" id="KW-0238">DNA-binding</keyword>
<dbReference type="PANTHER" id="PTHR12532">
    <property type="entry name" value="TRANSLATIONAL ACTIVATOR OF CYTOCHROME C OXIDASE 1"/>
    <property type="match status" value="1"/>
</dbReference>
<dbReference type="GO" id="GO:0005829">
    <property type="term" value="C:cytosol"/>
    <property type="evidence" value="ECO:0007669"/>
    <property type="project" value="TreeGrafter"/>
</dbReference>
<dbReference type="EMBL" id="PSZO01000031">
    <property type="protein sequence ID" value="TCG10584.1"/>
    <property type="molecule type" value="Genomic_DNA"/>
</dbReference>
<dbReference type="InterPro" id="IPR029072">
    <property type="entry name" value="YebC-like"/>
</dbReference>
<keyword evidence="3 6" id="KW-0805">Transcription regulation</keyword>
<keyword evidence="10" id="KW-1185">Reference proteome</keyword>
<keyword evidence="2 6" id="KW-0963">Cytoplasm</keyword>
<organism evidence="9 10">
    <name type="scientific">Mycoplasma marinum</name>
    <dbReference type="NCBI Taxonomy" id="1937190"/>
    <lineage>
        <taxon>Bacteria</taxon>
        <taxon>Bacillati</taxon>
        <taxon>Mycoplasmatota</taxon>
        <taxon>Mollicutes</taxon>
        <taxon>Mycoplasmataceae</taxon>
        <taxon>Mycoplasma</taxon>
    </lineage>
</organism>
<evidence type="ECO:0000259" key="8">
    <source>
        <dbReference type="Pfam" id="PF20772"/>
    </source>
</evidence>
<dbReference type="OrthoDB" id="9781053at2"/>
<comment type="subcellular location">
    <subcellularLocation>
        <location evidence="6">Cytoplasm</location>
    </subcellularLocation>
</comment>
<evidence type="ECO:0000256" key="4">
    <source>
        <dbReference type="ARBA" id="ARBA00023125"/>
    </source>
</evidence>
<gene>
    <name evidence="9" type="ORF">C4B24_04435</name>
</gene>
<proteinExistence type="inferred from homology"/>
<reference evidence="9 10" key="1">
    <citation type="submission" date="2018-02" db="EMBL/GenBank/DDBJ databases">
        <title>Mycoplasma marinum and Mycoplasma todarodis sp. nov., moderately halophilic and psychrotolerant mycoplasmas isolated from cephalopods.</title>
        <authorList>
            <person name="Viver T."/>
        </authorList>
    </citation>
    <scope>NUCLEOTIDE SEQUENCE [LARGE SCALE GENOMIC DNA]</scope>
    <source>
        <strain evidence="9 10">PE</strain>
    </source>
</reference>
<dbReference type="InterPro" id="IPR048300">
    <property type="entry name" value="TACO1_YebC-like_2nd/3rd_dom"/>
</dbReference>
<evidence type="ECO:0000256" key="3">
    <source>
        <dbReference type="ARBA" id="ARBA00023015"/>
    </source>
</evidence>
<comment type="similarity">
    <text evidence="1 6">Belongs to the TACO1 family.</text>
</comment>